<gene>
    <name evidence="4" type="primary">Mindy4b_1</name>
    <name evidence="4" type="ORF">PENPIL_R15280</name>
</gene>
<comment type="caution">
    <text evidence="4">The sequence shown here is derived from an EMBL/GenBank/DDBJ whole genome shotgun (WGS) entry which is preliminary data.</text>
</comment>
<dbReference type="Proteomes" id="UP000613066">
    <property type="component" value="Unassembled WGS sequence"/>
</dbReference>
<keyword evidence="2" id="KW-0788">Thiol protease</keyword>
<name>A0A851NH99_9GALL</name>
<feature type="non-terminal residue" evidence="4">
    <location>
        <position position="160"/>
    </location>
</feature>
<keyword evidence="2 4" id="KW-0378">Hydrolase</keyword>
<feature type="non-terminal residue" evidence="4">
    <location>
        <position position="1"/>
    </location>
</feature>
<dbReference type="GO" id="GO:1990380">
    <property type="term" value="F:K48-linked deubiquitinase activity"/>
    <property type="evidence" value="ECO:0007669"/>
    <property type="project" value="UniProtKB-UniRule"/>
</dbReference>
<evidence type="ECO:0000259" key="3">
    <source>
        <dbReference type="SMART" id="SM01174"/>
    </source>
</evidence>
<dbReference type="Pfam" id="PF13898">
    <property type="entry name" value="MINDY-3_4_CD"/>
    <property type="match status" value="1"/>
</dbReference>
<proteinExistence type="inferred from homology"/>
<dbReference type="EC" id="3.4.19.12" evidence="2"/>
<dbReference type="AlphaFoldDB" id="A0A851NH99"/>
<protein>
    <recommendedName>
        <fullName evidence="2">Ubiquitin carboxyl-terminal hydrolase MINDY</fullName>
        <ecNumber evidence="2">3.4.19.12</ecNumber>
    </recommendedName>
</protein>
<dbReference type="PANTHER" id="PTHR12473:SF18">
    <property type="entry name" value="INACTIVE UBIQUITIN CARBOXYL-TERMINAL HYDROLASE MINDY-4B"/>
    <property type="match status" value="1"/>
</dbReference>
<comment type="catalytic activity">
    <reaction evidence="2">
        <text>Thiol-dependent hydrolysis of ester, thioester, amide, peptide and isopeptide bonds formed by the C-terminal Gly of ubiquitin (a 76-residue protein attached to proteins as an intracellular targeting signal).</text>
        <dbReference type="EC" id="3.4.19.12"/>
    </reaction>
</comment>
<keyword evidence="2" id="KW-0645">Protease</keyword>
<dbReference type="InterPro" id="IPR025257">
    <property type="entry name" value="MINDY-3/4_CD"/>
</dbReference>
<feature type="domain" description="Deubiquitinating enzyme MINDY-3/4 conserved" evidence="3">
    <location>
        <begin position="1"/>
        <end position="160"/>
    </location>
</feature>
<dbReference type="SMART" id="SM01174">
    <property type="entry name" value="DUF4205"/>
    <property type="match status" value="1"/>
</dbReference>
<evidence type="ECO:0000313" key="4">
    <source>
        <dbReference type="EMBL" id="NXC41536.1"/>
    </source>
</evidence>
<keyword evidence="2" id="KW-0833">Ubl conjugation pathway</keyword>
<organism evidence="4 5">
    <name type="scientific">Penelope pileata</name>
    <dbReference type="NCBI Taxonomy" id="1118817"/>
    <lineage>
        <taxon>Eukaryota</taxon>
        <taxon>Metazoa</taxon>
        <taxon>Chordata</taxon>
        <taxon>Craniata</taxon>
        <taxon>Vertebrata</taxon>
        <taxon>Euteleostomi</taxon>
        <taxon>Archelosauria</taxon>
        <taxon>Archosauria</taxon>
        <taxon>Dinosauria</taxon>
        <taxon>Saurischia</taxon>
        <taxon>Theropoda</taxon>
        <taxon>Coelurosauria</taxon>
        <taxon>Aves</taxon>
        <taxon>Neognathae</taxon>
        <taxon>Galloanserae</taxon>
        <taxon>Galliformes</taxon>
        <taxon>Cracidae</taxon>
        <taxon>Penelope</taxon>
    </lineage>
</organism>
<comment type="similarity">
    <text evidence="1 2">Belongs to the MINDY deubiquitinase family. FAM188 subfamily.</text>
</comment>
<evidence type="ECO:0000256" key="2">
    <source>
        <dbReference type="RuleBase" id="RU367088"/>
    </source>
</evidence>
<comment type="function">
    <text evidence="2">Hydrolase that can remove 'Lys-48'-linked conjugated ubiquitin from proteins.</text>
</comment>
<dbReference type="GO" id="GO:0006508">
    <property type="term" value="P:proteolysis"/>
    <property type="evidence" value="ECO:0007669"/>
    <property type="project" value="UniProtKB-KW"/>
</dbReference>
<keyword evidence="5" id="KW-1185">Reference proteome</keyword>
<dbReference type="OrthoDB" id="10263628at2759"/>
<evidence type="ECO:0000313" key="5">
    <source>
        <dbReference type="Proteomes" id="UP000613066"/>
    </source>
</evidence>
<dbReference type="EMBL" id="WBMW01001869">
    <property type="protein sequence ID" value="NXC41536.1"/>
    <property type="molecule type" value="Genomic_DNA"/>
</dbReference>
<dbReference type="GO" id="GO:0071108">
    <property type="term" value="P:protein K48-linked deubiquitination"/>
    <property type="evidence" value="ECO:0007669"/>
    <property type="project" value="InterPro"/>
</dbReference>
<dbReference type="PANTHER" id="PTHR12473">
    <property type="entry name" value="UBIQUITIN CARBOXYL-TERMINAL HYDROLASE MINDY-4-RELATED"/>
    <property type="match status" value="1"/>
</dbReference>
<dbReference type="InterPro" id="IPR039785">
    <property type="entry name" value="MINY3/4"/>
</dbReference>
<reference evidence="4" key="1">
    <citation type="submission" date="2019-09" db="EMBL/GenBank/DDBJ databases">
        <title>Bird 10,000 Genomes (B10K) Project - Family phase.</title>
        <authorList>
            <person name="Zhang G."/>
        </authorList>
    </citation>
    <scope>NUCLEOTIDE SEQUENCE</scope>
    <source>
        <strain evidence="4">B10K-DU-001-08</strain>
        <tissue evidence="4">Muscle</tissue>
    </source>
</reference>
<evidence type="ECO:0000256" key="1">
    <source>
        <dbReference type="ARBA" id="ARBA00011074"/>
    </source>
</evidence>
<accession>A0A851NH99</accession>
<sequence length="160" mass="17741">FSQDWARAHFRLREPRSDLAYALEAEQGGTRAILMAVQANIIKHLLFVRSPEHTHLDSRLQQLGGQEQREALGAALADSLWAAGQGHGATVCLLAAAAQFGPAPGYRADGLTERIQLFEFGDKAAVQDFILHHIHCFREEGSHGLILFLYSLLLSRTLER</sequence>
<dbReference type="GO" id="GO:0004843">
    <property type="term" value="F:cysteine-type deubiquitinase activity"/>
    <property type="evidence" value="ECO:0007669"/>
    <property type="project" value="UniProtKB-UniRule"/>
</dbReference>